<evidence type="ECO:0000256" key="1">
    <source>
        <dbReference type="SAM" id="MobiDB-lite"/>
    </source>
</evidence>
<evidence type="ECO:0000313" key="2">
    <source>
        <dbReference type="EMBL" id="EBA07977.1"/>
    </source>
</evidence>
<organism evidence="2 3">
    <name type="scientific">Sagittula stellata (strain ATCC 700073 / DSM 11524 / E-37)</name>
    <dbReference type="NCBI Taxonomy" id="388399"/>
    <lineage>
        <taxon>Bacteria</taxon>
        <taxon>Pseudomonadati</taxon>
        <taxon>Pseudomonadota</taxon>
        <taxon>Alphaproteobacteria</taxon>
        <taxon>Rhodobacterales</taxon>
        <taxon>Roseobacteraceae</taxon>
        <taxon>Sagittula</taxon>
    </lineage>
</organism>
<reference evidence="2 3" key="1">
    <citation type="submission" date="2006-06" db="EMBL/GenBank/DDBJ databases">
        <authorList>
            <person name="Moran M.A."/>
            <person name="Ferriera S."/>
            <person name="Johnson J."/>
            <person name="Kravitz S."/>
            <person name="Beeson K."/>
            <person name="Sutton G."/>
            <person name="Rogers Y.-H."/>
            <person name="Friedman R."/>
            <person name="Frazier M."/>
            <person name="Venter J.C."/>
        </authorList>
    </citation>
    <scope>NUCLEOTIDE SEQUENCE [LARGE SCALE GENOMIC DNA]</scope>
    <source>
        <strain evidence="2 3">E-37</strain>
    </source>
</reference>
<dbReference type="AlphaFoldDB" id="A3K4S8"/>
<name>A3K4S8_SAGS3</name>
<sequence length="60" mass="6542">MRDYDFSQRPIARQAIYAATLPRGDCVEIRREMQEIVGKRSSIEGAIGPSPMDDGSATAG</sequence>
<comment type="caution">
    <text evidence="2">The sequence shown here is derived from an EMBL/GenBank/DDBJ whole genome shotgun (WGS) entry which is preliminary data.</text>
</comment>
<protein>
    <submittedName>
        <fullName evidence="2">Uncharacterized protein</fullName>
    </submittedName>
</protein>
<accession>A3K4S8</accession>
<dbReference type="Proteomes" id="UP000005713">
    <property type="component" value="Unassembled WGS sequence"/>
</dbReference>
<gene>
    <name evidence="2" type="ORF">SSE37_01950</name>
</gene>
<keyword evidence="3" id="KW-1185">Reference proteome</keyword>
<dbReference type="EMBL" id="AAYA01000007">
    <property type="protein sequence ID" value="EBA07977.1"/>
    <property type="molecule type" value="Genomic_DNA"/>
</dbReference>
<evidence type="ECO:0000313" key="3">
    <source>
        <dbReference type="Proteomes" id="UP000005713"/>
    </source>
</evidence>
<feature type="region of interest" description="Disordered" evidence="1">
    <location>
        <begin position="40"/>
        <end position="60"/>
    </location>
</feature>
<proteinExistence type="predicted"/>